<evidence type="ECO:0000313" key="4">
    <source>
        <dbReference type="EMBL" id="MCW1931912.1"/>
    </source>
</evidence>
<dbReference type="PANTHER" id="PTHR43877">
    <property type="entry name" value="AMINOALKYLPHOSPHONATE N-ACETYLTRANSFERASE-RELATED-RELATED"/>
    <property type="match status" value="1"/>
</dbReference>
<proteinExistence type="predicted"/>
<evidence type="ECO:0000313" key="5">
    <source>
        <dbReference type="Proteomes" id="UP001208938"/>
    </source>
</evidence>
<dbReference type="InterPro" id="IPR016181">
    <property type="entry name" value="Acyl_CoA_acyltransferase"/>
</dbReference>
<keyword evidence="1" id="KW-0808">Transferase</keyword>
<protein>
    <submittedName>
        <fullName evidence="4">GNAT family N-acetyltransferase</fullName>
    </submittedName>
</protein>
<feature type="domain" description="N-acetyltransferase" evidence="3">
    <location>
        <begin position="27"/>
        <end position="176"/>
    </location>
</feature>
<reference evidence="4 5" key="1">
    <citation type="submission" date="2022-10" db="EMBL/GenBank/DDBJ databases">
        <title>Pararhodobacter sp. nov., isolated from marine algae.</title>
        <authorList>
            <person name="Choi B.J."/>
            <person name="Kim J.M."/>
            <person name="Lee J.K."/>
            <person name="Choi D.G."/>
            <person name="Jeon C.O."/>
        </authorList>
    </citation>
    <scope>NUCLEOTIDE SEQUENCE [LARGE SCALE GENOMIC DNA]</scope>
    <source>
        <strain evidence="4 5">ZQ420</strain>
    </source>
</reference>
<dbReference type="RefSeq" id="WP_264504989.1">
    <property type="nucleotide sequence ID" value="NZ_JAPDFL010000001.1"/>
</dbReference>
<dbReference type="PROSITE" id="PS51186">
    <property type="entry name" value="GNAT"/>
    <property type="match status" value="1"/>
</dbReference>
<dbReference type="EMBL" id="JAPDFL010000001">
    <property type="protein sequence ID" value="MCW1931912.1"/>
    <property type="molecule type" value="Genomic_DNA"/>
</dbReference>
<organism evidence="4 5">
    <name type="scientific">Pararhodobacter zhoushanensis</name>
    <dbReference type="NCBI Taxonomy" id="2479545"/>
    <lineage>
        <taxon>Bacteria</taxon>
        <taxon>Pseudomonadati</taxon>
        <taxon>Pseudomonadota</taxon>
        <taxon>Alphaproteobacteria</taxon>
        <taxon>Rhodobacterales</taxon>
        <taxon>Paracoccaceae</taxon>
        <taxon>Pararhodobacter</taxon>
    </lineage>
</organism>
<dbReference type="CDD" id="cd04301">
    <property type="entry name" value="NAT_SF"/>
    <property type="match status" value="1"/>
</dbReference>
<dbReference type="Proteomes" id="UP001208938">
    <property type="component" value="Unassembled WGS sequence"/>
</dbReference>
<dbReference type="Pfam" id="PF00583">
    <property type="entry name" value="Acetyltransf_1"/>
    <property type="match status" value="1"/>
</dbReference>
<dbReference type="Gene3D" id="3.40.630.30">
    <property type="match status" value="1"/>
</dbReference>
<evidence type="ECO:0000256" key="1">
    <source>
        <dbReference type="ARBA" id="ARBA00022679"/>
    </source>
</evidence>
<keyword evidence="5" id="KW-1185">Reference proteome</keyword>
<sequence length="178" mass="19423">MTARSTASLVCRTATLADAEPVARFHVAVWHETYRDMAPPEAVAQLGFERRLIAWRESLADADPRRVTVIAEQHGQIVGLVSVGPTQAPLYAGRGEIKHLYVGPAARRLGLGATLLAEGRNVLARAGFPGAALGVVRENARARAFYAAQQGREIGRFTDPGPLWRSDMILIAWDRTRD</sequence>
<accession>A0ABT3GWL7</accession>
<dbReference type="PANTHER" id="PTHR43877:SF2">
    <property type="entry name" value="AMINOALKYLPHOSPHONATE N-ACETYLTRANSFERASE-RELATED"/>
    <property type="match status" value="1"/>
</dbReference>
<keyword evidence="2" id="KW-0012">Acyltransferase</keyword>
<gene>
    <name evidence="4" type="ORF">OKW52_06455</name>
</gene>
<dbReference type="SUPFAM" id="SSF55729">
    <property type="entry name" value="Acyl-CoA N-acyltransferases (Nat)"/>
    <property type="match status" value="1"/>
</dbReference>
<comment type="caution">
    <text evidence="4">The sequence shown here is derived from an EMBL/GenBank/DDBJ whole genome shotgun (WGS) entry which is preliminary data.</text>
</comment>
<dbReference type="InterPro" id="IPR000182">
    <property type="entry name" value="GNAT_dom"/>
</dbReference>
<name>A0ABT3GWL7_9RHOB</name>
<dbReference type="InterPro" id="IPR050832">
    <property type="entry name" value="Bact_Acetyltransf"/>
</dbReference>
<evidence type="ECO:0000259" key="3">
    <source>
        <dbReference type="PROSITE" id="PS51186"/>
    </source>
</evidence>
<evidence type="ECO:0000256" key="2">
    <source>
        <dbReference type="ARBA" id="ARBA00023315"/>
    </source>
</evidence>